<evidence type="ECO:0000313" key="2">
    <source>
        <dbReference type="EMBL" id="KAK5980563.1"/>
    </source>
</evidence>
<dbReference type="AlphaFoldDB" id="A0AAN8G4D6"/>
<sequence>MDLRAKFFFSVRPEEIIHFEPNELLTSTPLVVKKQCTVRPTRVKSSSRGAKPLPSQDVLKMPPLRRKSGESGQQVLVIWQSHESTEESRIQSNNIERSKCMGCRMMRSRADISRRRVTVFVLSEVGECTCERVLPCITRASFSGATWAHEVRRPWIS</sequence>
<organism evidence="2 3">
    <name type="scientific">Trichostrongylus colubriformis</name>
    <name type="common">Black scour worm</name>
    <dbReference type="NCBI Taxonomy" id="6319"/>
    <lineage>
        <taxon>Eukaryota</taxon>
        <taxon>Metazoa</taxon>
        <taxon>Ecdysozoa</taxon>
        <taxon>Nematoda</taxon>
        <taxon>Chromadorea</taxon>
        <taxon>Rhabditida</taxon>
        <taxon>Rhabditina</taxon>
        <taxon>Rhabditomorpha</taxon>
        <taxon>Strongyloidea</taxon>
        <taxon>Trichostrongylidae</taxon>
        <taxon>Trichostrongylus</taxon>
    </lineage>
</organism>
<feature type="region of interest" description="Disordered" evidence="1">
    <location>
        <begin position="41"/>
        <end position="69"/>
    </location>
</feature>
<name>A0AAN8G4D6_TRICO</name>
<accession>A0AAN8G4D6</accession>
<comment type="caution">
    <text evidence="2">The sequence shown here is derived from an EMBL/GenBank/DDBJ whole genome shotgun (WGS) entry which is preliminary data.</text>
</comment>
<dbReference type="EMBL" id="WIXE01007285">
    <property type="protein sequence ID" value="KAK5980563.1"/>
    <property type="molecule type" value="Genomic_DNA"/>
</dbReference>
<keyword evidence="3" id="KW-1185">Reference proteome</keyword>
<reference evidence="2 3" key="1">
    <citation type="submission" date="2019-10" db="EMBL/GenBank/DDBJ databases">
        <title>Assembly and Annotation for the nematode Trichostrongylus colubriformis.</title>
        <authorList>
            <person name="Martin J."/>
        </authorList>
    </citation>
    <scope>NUCLEOTIDE SEQUENCE [LARGE SCALE GENOMIC DNA]</scope>
    <source>
        <strain evidence="2">G859</strain>
        <tissue evidence="2">Whole worm</tissue>
    </source>
</reference>
<protein>
    <submittedName>
        <fullName evidence="2">Uncharacterized protein</fullName>
    </submittedName>
</protein>
<evidence type="ECO:0000256" key="1">
    <source>
        <dbReference type="SAM" id="MobiDB-lite"/>
    </source>
</evidence>
<proteinExistence type="predicted"/>
<evidence type="ECO:0000313" key="3">
    <source>
        <dbReference type="Proteomes" id="UP001331761"/>
    </source>
</evidence>
<dbReference type="Proteomes" id="UP001331761">
    <property type="component" value="Unassembled WGS sequence"/>
</dbReference>
<gene>
    <name evidence="2" type="ORF">GCK32_010944</name>
</gene>